<dbReference type="CDD" id="cd12148">
    <property type="entry name" value="fungal_TF_MHR"/>
    <property type="match status" value="1"/>
</dbReference>
<sequence length="551" mass="61608">MPHTPSLPGRGSFRVRACDNCRLRKLYSSWDFVQTGWGILSRPRALRKSINATLTVIQRTLDQLTRPSTSTNIAPAVAQPVSSPQTGPTFEGQSSFHHQSLLAKDAVLSAVNGSQNVCLDENVSAALSSLKDRLDRHQEPRQSQRTPELPPSLSKEPLLPVDLVVAIVKKVKETVQPPFFLVSQTWRNPQQLETLCQSVYFPLEPVTAGALALLHGLLYHIIRDYLHEQPADLAHYDLSSSAAFCERQFSSALQNHDMMVNPTIEKVQALLIGVIKAQEESDLQHCWTYLSLASNMCQSMGLHRSYTLANDKSAIAESKRHAFWSLYTIDKNVSLNMGLTSHFPDHDIDADLITPSDDPKRRPWDLMSLVIVEFASIQGRVYDELYSAAASKASDEQRWAAIDKLSSDLITVRDKLLAIDVSQGYYAESLHGMAACADFIAYSVLTVIYRAQTRPRDATAISSQCYEAAALALHSHLKCFTYFRDRQTHKQTEYVNCQISRSGEGVVAWFDAPLQYMRSLCKNSGGSCWYTADTDRAGEGSRWLTHHAAWF</sequence>
<evidence type="ECO:0000256" key="1">
    <source>
        <dbReference type="ARBA" id="ARBA00023015"/>
    </source>
</evidence>
<dbReference type="OMA" id="LAFNMCQ"/>
<dbReference type="PANTHER" id="PTHR46910:SF25">
    <property type="entry name" value="ABC-TRANSPORTER-REGULATING TRANSCRIPTION FACTOR"/>
    <property type="match status" value="1"/>
</dbReference>
<dbReference type="EMBL" id="CH476601">
    <property type="protein sequence ID" value="EAU33848.1"/>
    <property type="molecule type" value="Genomic_DNA"/>
</dbReference>
<evidence type="ECO:0000313" key="7">
    <source>
        <dbReference type="Proteomes" id="UP000007963"/>
    </source>
</evidence>
<dbReference type="GO" id="GO:0006351">
    <property type="term" value="P:DNA-templated transcription"/>
    <property type="evidence" value="ECO:0007669"/>
    <property type="project" value="InterPro"/>
</dbReference>
<reference evidence="7" key="1">
    <citation type="submission" date="2005-09" db="EMBL/GenBank/DDBJ databases">
        <title>Annotation of the Aspergillus terreus NIH2624 genome.</title>
        <authorList>
            <person name="Birren B.W."/>
            <person name="Lander E.S."/>
            <person name="Galagan J.E."/>
            <person name="Nusbaum C."/>
            <person name="Devon K."/>
            <person name="Henn M."/>
            <person name="Ma L.-J."/>
            <person name="Jaffe D.B."/>
            <person name="Butler J."/>
            <person name="Alvarez P."/>
            <person name="Gnerre S."/>
            <person name="Grabherr M."/>
            <person name="Kleber M."/>
            <person name="Mauceli E.W."/>
            <person name="Brockman W."/>
            <person name="Rounsley S."/>
            <person name="Young S.K."/>
            <person name="LaButti K."/>
            <person name="Pushparaj V."/>
            <person name="DeCaprio D."/>
            <person name="Crawford M."/>
            <person name="Koehrsen M."/>
            <person name="Engels R."/>
            <person name="Montgomery P."/>
            <person name="Pearson M."/>
            <person name="Howarth C."/>
            <person name="Larson L."/>
            <person name="Luoma S."/>
            <person name="White J."/>
            <person name="Alvarado L."/>
            <person name="Kodira C.D."/>
            <person name="Zeng Q."/>
            <person name="Oleary S."/>
            <person name="Yandava C."/>
            <person name="Denning D.W."/>
            <person name="Nierman W.C."/>
            <person name="Milne T."/>
            <person name="Madden K."/>
        </authorList>
    </citation>
    <scope>NUCLEOTIDE SEQUENCE [LARGE SCALE GENOMIC DNA]</scope>
    <source>
        <strain evidence="7">NIH 2624 / FGSC A1156</strain>
    </source>
</reference>
<dbReference type="InterPro" id="IPR050987">
    <property type="entry name" value="AtrR-like"/>
</dbReference>
<dbReference type="OrthoDB" id="103819at2759"/>
<dbReference type="GO" id="GO:0008270">
    <property type="term" value="F:zinc ion binding"/>
    <property type="evidence" value="ECO:0007669"/>
    <property type="project" value="InterPro"/>
</dbReference>
<dbReference type="Proteomes" id="UP000007963">
    <property type="component" value="Unassembled WGS sequence"/>
</dbReference>
<evidence type="ECO:0000256" key="4">
    <source>
        <dbReference type="SAM" id="MobiDB-lite"/>
    </source>
</evidence>
<organism evidence="6 7">
    <name type="scientific">Aspergillus terreus (strain NIH 2624 / FGSC A1156)</name>
    <dbReference type="NCBI Taxonomy" id="341663"/>
    <lineage>
        <taxon>Eukaryota</taxon>
        <taxon>Fungi</taxon>
        <taxon>Dikarya</taxon>
        <taxon>Ascomycota</taxon>
        <taxon>Pezizomycotina</taxon>
        <taxon>Eurotiomycetes</taxon>
        <taxon>Eurotiomycetidae</taxon>
        <taxon>Eurotiales</taxon>
        <taxon>Aspergillaceae</taxon>
        <taxon>Aspergillus</taxon>
        <taxon>Aspergillus subgen. Circumdati</taxon>
    </lineage>
</organism>
<dbReference type="VEuPathDB" id="FungiDB:ATEG_06087"/>
<dbReference type="GO" id="GO:0003700">
    <property type="term" value="F:DNA-binding transcription factor activity"/>
    <property type="evidence" value="ECO:0007669"/>
    <property type="project" value="InterPro"/>
</dbReference>
<dbReference type="Pfam" id="PF04082">
    <property type="entry name" value="Fungal_trans"/>
    <property type="match status" value="1"/>
</dbReference>
<evidence type="ECO:0000256" key="2">
    <source>
        <dbReference type="ARBA" id="ARBA00023163"/>
    </source>
</evidence>
<feature type="domain" description="Xylanolytic transcriptional activator regulatory" evidence="5">
    <location>
        <begin position="286"/>
        <end position="359"/>
    </location>
</feature>
<protein>
    <recommendedName>
        <fullName evidence="5">Xylanolytic transcriptional activator regulatory domain-containing protein</fullName>
    </recommendedName>
</protein>
<dbReference type="eggNOG" id="ENOG502QW0G">
    <property type="taxonomic scope" value="Eukaryota"/>
</dbReference>
<dbReference type="PANTHER" id="PTHR46910">
    <property type="entry name" value="TRANSCRIPTION FACTOR PDR1"/>
    <property type="match status" value="1"/>
</dbReference>
<proteinExistence type="predicted"/>
<accession>Q0CJP7</accession>
<gene>
    <name evidence="6" type="ORF">ATEG_06087</name>
</gene>
<evidence type="ECO:0000313" key="6">
    <source>
        <dbReference type="EMBL" id="EAU33848.1"/>
    </source>
</evidence>
<dbReference type="GeneID" id="4321655"/>
<name>Q0CJP7_ASPTN</name>
<evidence type="ECO:0000256" key="3">
    <source>
        <dbReference type="ARBA" id="ARBA00023242"/>
    </source>
</evidence>
<dbReference type="AlphaFoldDB" id="Q0CJP7"/>
<dbReference type="GO" id="GO:0003677">
    <property type="term" value="F:DNA binding"/>
    <property type="evidence" value="ECO:0007669"/>
    <property type="project" value="InterPro"/>
</dbReference>
<keyword evidence="3" id="KW-0539">Nucleus</keyword>
<keyword evidence="1" id="KW-0805">Transcription regulation</keyword>
<keyword evidence="2" id="KW-0804">Transcription</keyword>
<dbReference type="HOGENOM" id="CLU_494290_0_0_1"/>
<feature type="region of interest" description="Disordered" evidence="4">
    <location>
        <begin position="133"/>
        <end position="154"/>
    </location>
</feature>
<evidence type="ECO:0000259" key="5">
    <source>
        <dbReference type="SMART" id="SM00906"/>
    </source>
</evidence>
<dbReference type="SMART" id="SM00906">
    <property type="entry name" value="Fungal_trans"/>
    <property type="match status" value="1"/>
</dbReference>
<feature type="compositionally biased region" description="Basic and acidic residues" evidence="4">
    <location>
        <begin position="133"/>
        <end position="142"/>
    </location>
</feature>
<dbReference type="STRING" id="341663.Q0CJP7"/>
<dbReference type="RefSeq" id="XP_001215265.1">
    <property type="nucleotide sequence ID" value="XM_001215265.1"/>
</dbReference>
<dbReference type="InterPro" id="IPR007219">
    <property type="entry name" value="XnlR_reg_dom"/>
</dbReference>